<dbReference type="PROSITE" id="PS51186">
    <property type="entry name" value="GNAT"/>
    <property type="match status" value="1"/>
</dbReference>
<dbReference type="InterPro" id="IPR016181">
    <property type="entry name" value="Acyl_CoA_acyltransferase"/>
</dbReference>
<reference evidence="2" key="1">
    <citation type="submission" date="2023-06" db="EMBL/GenBank/DDBJ databases">
        <title>Comparative genomics of Bacillaceae isolates and their secondary metabolite potential.</title>
        <authorList>
            <person name="Song L."/>
            <person name="Nielsen L.J."/>
            <person name="Mohite O."/>
            <person name="Xu X."/>
            <person name="Weber T."/>
            <person name="Kovacs A.T."/>
        </authorList>
    </citation>
    <scope>NUCLEOTIDE SEQUENCE</scope>
    <source>
        <strain evidence="2">D8_B_37</strain>
    </source>
</reference>
<gene>
    <name evidence="2" type="ORF">QUF89_23455</name>
</gene>
<dbReference type="AlphaFoldDB" id="A0AAW7II64"/>
<sequence>MTDELIIKSLTTLEDLQEVQRLEILVWGMDCVPTHQTITAVKNGGLVLGGYINDQLVGFQYSFPGFKDGRVFLCSHMLAIHPAHQKKGYGRLLKLAQKEEALKKGYNLITWTYDPLESVNANLNIGKLKAVCSTYMEDCYGNMKDTLNEGLSTDRFMVEWNIGQGAKEETPLPDKAIHIVTTKMNDQGFPYIKDYHLETNADVVAIPIPTDIQKIKKDDLRLAIDWRLKTGELFKAFFAKGYVAAGIEREQGKTIQNYLLKKQE</sequence>
<dbReference type="RefSeq" id="WP_289320916.1">
    <property type="nucleotide sequence ID" value="NZ_JAUCEY010000008.1"/>
</dbReference>
<dbReference type="Pfam" id="PF00583">
    <property type="entry name" value="Acetyltransf_1"/>
    <property type="match status" value="1"/>
</dbReference>
<dbReference type="SUPFAM" id="SSF55729">
    <property type="entry name" value="Acyl-CoA N-acyltransferases (Nat)"/>
    <property type="match status" value="1"/>
</dbReference>
<keyword evidence="2" id="KW-0808">Transferase</keyword>
<dbReference type="Proteomes" id="UP001234602">
    <property type="component" value="Unassembled WGS sequence"/>
</dbReference>
<name>A0AAW7II64_9BACI</name>
<dbReference type="PANTHER" id="PTHR41700">
    <property type="entry name" value="GCN5-RELATED N-ACETYLTRANSFERASE"/>
    <property type="match status" value="1"/>
</dbReference>
<dbReference type="GO" id="GO:0016747">
    <property type="term" value="F:acyltransferase activity, transferring groups other than amino-acyl groups"/>
    <property type="evidence" value="ECO:0007669"/>
    <property type="project" value="InterPro"/>
</dbReference>
<evidence type="ECO:0000259" key="1">
    <source>
        <dbReference type="PROSITE" id="PS51186"/>
    </source>
</evidence>
<dbReference type="Gene3D" id="3.40.630.30">
    <property type="match status" value="1"/>
</dbReference>
<dbReference type="InterPro" id="IPR038764">
    <property type="entry name" value="GNAT_N_AcTrfase_prd"/>
</dbReference>
<organism evidence="2 3">
    <name type="scientific">Peribacillus simplex</name>
    <dbReference type="NCBI Taxonomy" id="1478"/>
    <lineage>
        <taxon>Bacteria</taxon>
        <taxon>Bacillati</taxon>
        <taxon>Bacillota</taxon>
        <taxon>Bacilli</taxon>
        <taxon>Bacillales</taxon>
        <taxon>Bacillaceae</taxon>
        <taxon>Peribacillus</taxon>
    </lineage>
</organism>
<dbReference type="PANTHER" id="PTHR41700:SF1">
    <property type="entry name" value="N-ACETYLTRANSFERASE DOMAIN-CONTAINING PROTEIN"/>
    <property type="match status" value="1"/>
</dbReference>
<keyword evidence="2" id="KW-0012">Acyltransferase</keyword>
<proteinExistence type="predicted"/>
<protein>
    <submittedName>
        <fullName evidence="2">GNAT family N-acetyltransferase</fullName>
        <ecNumber evidence="2">2.3.1.-</ecNumber>
    </submittedName>
</protein>
<comment type="caution">
    <text evidence="2">The sequence shown here is derived from an EMBL/GenBank/DDBJ whole genome shotgun (WGS) entry which is preliminary data.</text>
</comment>
<evidence type="ECO:0000313" key="2">
    <source>
        <dbReference type="EMBL" id="MDM5455074.1"/>
    </source>
</evidence>
<dbReference type="CDD" id="cd04301">
    <property type="entry name" value="NAT_SF"/>
    <property type="match status" value="1"/>
</dbReference>
<feature type="domain" description="N-acetyltransferase" evidence="1">
    <location>
        <begin position="5"/>
        <end position="196"/>
    </location>
</feature>
<dbReference type="InterPro" id="IPR000182">
    <property type="entry name" value="GNAT_dom"/>
</dbReference>
<evidence type="ECO:0000313" key="3">
    <source>
        <dbReference type="Proteomes" id="UP001234602"/>
    </source>
</evidence>
<dbReference type="EC" id="2.3.1.-" evidence="2"/>
<dbReference type="EMBL" id="JAUCEY010000008">
    <property type="protein sequence ID" value="MDM5455074.1"/>
    <property type="molecule type" value="Genomic_DNA"/>
</dbReference>
<accession>A0AAW7II64</accession>